<proteinExistence type="inferred from homology"/>
<gene>
    <name evidence="6" type="primary">Synpo2</name>
    <name evidence="6" type="ORF">EYF80_018353</name>
</gene>
<reference evidence="6 7" key="1">
    <citation type="submission" date="2019-03" db="EMBL/GenBank/DDBJ databases">
        <title>First draft genome of Liparis tanakae, snailfish: a comprehensive survey of snailfish specific genes.</title>
        <authorList>
            <person name="Kim W."/>
            <person name="Song I."/>
            <person name="Jeong J.-H."/>
            <person name="Kim D."/>
            <person name="Kim S."/>
            <person name="Ryu S."/>
            <person name="Song J.Y."/>
            <person name="Lee S.K."/>
        </authorList>
    </citation>
    <scope>NUCLEOTIDE SEQUENCE [LARGE SCALE GENOMIC DNA]</scope>
    <source>
        <tissue evidence="6">Muscle</tissue>
    </source>
</reference>
<dbReference type="AlphaFoldDB" id="A0A4Z2I277"/>
<dbReference type="GO" id="GO:0003779">
    <property type="term" value="F:actin binding"/>
    <property type="evidence" value="ECO:0007669"/>
    <property type="project" value="TreeGrafter"/>
</dbReference>
<comment type="caution">
    <text evidence="6">The sequence shown here is derived from an EMBL/GenBank/DDBJ whole genome shotgun (WGS) entry which is preliminary data.</text>
</comment>
<evidence type="ECO:0000313" key="7">
    <source>
        <dbReference type="Proteomes" id="UP000314294"/>
    </source>
</evidence>
<dbReference type="GO" id="GO:0015629">
    <property type="term" value="C:actin cytoskeleton"/>
    <property type="evidence" value="ECO:0007669"/>
    <property type="project" value="TreeGrafter"/>
</dbReference>
<dbReference type="GO" id="GO:0030018">
    <property type="term" value="C:Z disc"/>
    <property type="evidence" value="ECO:0007669"/>
    <property type="project" value="TreeGrafter"/>
</dbReference>
<protein>
    <submittedName>
        <fullName evidence="6">Synaptopodin-2</fullName>
    </submittedName>
</protein>
<dbReference type="PANTHER" id="PTHR24217:SF9">
    <property type="entry name" value="SYNAPTOPODIN-2"/>
    <property type="match status" value="1"/>
</dbReference>
<name>A0A4Z2I277_9TELE</name>
<keyword evidence="2" id="KW-0963">Cytoplasm</keyword>
<dbReference type="OrthoDB" id="6502734at2759"/>
<keyword evidence="7" id="KW-1185">Reference proteome</keyword>
<evidence type="ECO:0000256" key="3">
    <source>
        <dbReference type="ARBA" id="ARBA00022553"/>
    </source>
</evidence>
<dbReference type="Proteomes" id="UP000314294">
    <property type="component" value="Unassembled WGS sequence"/>
</dbReference>
<evidence type="ECO:0000256" key="1">
    <source>
        <dbReference type="ARBA" id="ARBA00004496"/>
    </source>
</evidence>
<feature type="compositionally biased region" description="Acidic residues" evidence="5">
    <location>
        <begin position="64"/>
        <end position="82"/>
    </location>
</feature>
<dbReference type="GO" id="GO:0005634">
    <property type="term" value="C:nucleus"/>
    <property type="evidence" value="ECO:0007669"/>
    <property type="project" value="TreeGrafter"/>
</dbReference>
<dbReference type="InterPro" id="IPR051976">
    <property type="entry name" value="Synaptopodin_domain"/>
</dbReference>
<organism evidence="6 7">
    <name type="scientific">Liparis tanakae</name>
    <name type="common">Tanaka's snailfish</name>
    <dbReference type="NCBI Taxonomy" id="230148"/>
    <lineage>
        <taxon>Eukaryota</taxon>
        <taxon>Metazoa</taxon>
        <taxon>Chordata</taxon>
        <taxon>Craniata</taxon>
        <taxon>Vertebrata</taxon>
        <taxon>Euteleostomi</taxon>
        <taxon>Actinopterygii</taxon>
        <taxon>Neopterygii</taxon>
        <taxon>Teleostei</taxon>
        <taxon>Neoteleostei</taxon>
        <taxon>Acanthomorphata</taxon>
        <taxon>Eupercaria</taxon>
        <taxon>Perciformes</taxon>
        <taxon>Cottioidei</taxon>
        <taxon>Cottales</taxon>
        <taxon>Liparidae</taxon>
        <taxon>Liparis</taxon>
    </lineage>
</organism>
<comment type="similarity">
    <text evidence="4">Belongs to the synaptopodin family.</text>
</comment>
<dbReference type="GO" id="GO:0032233">
    <property type="term" value="P:positive regulation of actin filament bundle assembly"/>
    <property type="evidence" value="ECO:0007669"/>
    <property type="project" value="TreeGrafter"/>
</dbReference>
<dbReference type="EMBL" id="SRLO01000150">
    <property type="protein sequence ID" value="TNN71404.1"/>
    <property type="molecule type" value="Genomic_DNA"/>
</dbReference>
<accession>A0A4Z2I277</accession>
<sequence length="164" mass="18573">MQIVWLRRSESLSEKQLKENKSKCKRIALLLTAAPPNPNNKGVLMFKKHRQRAKKYTLVSYGTGEDEQEYSDEDDEENEDEKQEAVEVTFLASDGSEIDKHFLTNAHSSKGVLTINWDKGLLEIERNMNNQAEMECLPDTMGKGAVIDYSCSRTRANPSTSTCP</sequence>
<evidence type="ECO:0000256" key="5">
    <source>
        <dbReference type="SAM" id="MobiDB-lite"/>
    </source>
</evidence>
<evidence type="ECO:0000256" key="2">
    <source>
        <dbReference type="ARBA" id="ARBA00022490"/>
    </source>
</evidence>
<evidence type="ECO:0000313" key="6">
    <source>
        <dbReference type="EMBL" id="TNN71404.1"/>
    </source>
</evidence>
<keyword evidence="3" id="KW-0597">Phosphoprotein</keyword>
<comment type="subcellular location">
    <subcellularLocation>
        <location evidence="1">Cytoplasm</location>
    </subcellularLocation>
</comment>
<evidence type="ECO:0000256" key="4">
    <source>
        <dbReference type="ARBA" id="ARBA00038161"/>
    </source>
</evidence>
<dbReference type="PANTHER" id="PTHR24217">
    <property type="entry name" value="PUTATIVE-RELATED"/>
    <property type="match status" value="1"/>
</dbReference>
<feature type="region of interest" description="Disordered" evidence="5">
    <location>
        <begin position="58"/>
        <end position="84"/>
    </location>
</feature>